<accession>A0ABX7SZY6</accession>
<protein>
    <recommendedName>
        <fullName evidence="4">EpsG family protein</fullName>
    </recommendedName>
</protein>
<keyword evidence="3" id="KW-1185">Reference proteome</keyword>
<reference evidence="2 3" key="1">
    <citation type="submission" date="2021-03" db="EMBL/GenBank/DDBJ databases">
        <title>Complete genome of Parasphingorhabdus_sp.JHSY0214.</title>
        <authorList>
            <person name="Yoo J.H."/>
            <person name="Bae J.W."/>
        </authorList>
    </citation>
    <scope>NUCLEOTIDE SEQUENCE [LARGE SCALE GENOMIC DNA]</scope>
    <source>
        <strain evidence="2 3">JHSY0214</strain>
    </source>
</reference>
<dbReference type="EMBL" id="CP071794">
    <property type="protein sequence ID" value="QTD54856.1"/>
    <property type="molecule type" value="Genomic_DNA"/>
</dbReference>
<feature type="transmembrane region" description="Helical" evidence="1">
    <location>
        <begin position="37"/>
        <end position="54"/>
    </location>
</feature>
<feature type="transmembrane region" description="Helical" evidence="1">
    <location>
        <begin position="304"/>
        <end position="326"/>
    </location>
</feature>
<name>A0ABX7SZY6_9SPHN</name>
<feature type="transmembrane region" description="Helical" evidence="1">
    <location>
        <begin position="103"/>
        <end position="121"/>
    </location>
</feature>
<dbReference type="RefSeq" id="WP_207986687.1">
    <property type="nucleotide sequence ID" value="NZ_CP071794.1"/>
</dbReference>
<feature type="transmembrane region" description="Helical" evidence="1">
    <location>
        <begin position="128"/>
        <end position="157"/>
    </location>
</feature>
<feature type="transmembrane region" description="Helical" evidence="1">
    <location>
        <begin position="163"/>
        <end position="185"/>
    </location>
</feature>
<dbReference type="Proteomes" id="UP000663923">
    <property type="component" value="Chromosome"/>
</dbReference>
<evidence type="ECO:0000313" key="2">
    <source>
        <dbReference type="EMBL" id="QTD54856.1"/>
    </source>
</evidence>
<sequence length="330" mass="37673">MLDLTIRAETLLNLEIFLQIAIMASLAVWIAFFRTPIRSIVLIFAIIIFMVGGFRPENYNSDTRNYASYFHFLSLKTGSSLYTLTKIEPIHVFLVSISQSFRIWLILEGLAASILAILLYIKIKRTDVFCVIIALSSTLYTSSFRFALSMLLFSWLLSKYNRSYISLGVISLLSSLAHVVMLMGGILAKRKPYIPILLVALFYLASLYDEGIRERSGADLQDIKTTGLRSFAAGLLVIFYTHLEKGKVFNRVLLIDLTNITILFLSTAFLFPFLNRLIIVFTLVVALDFANLNKYTTLTIRNRLFALVIYMIIAVPYIYLVPPLFYTNRW</sequence>
<evidence type="ECO:0000256" key="1">
    <source>
        <dbReference type="SAM" id="Phobius"/>
    </source>
</evidence>
<proteinExistence type="predicted"/>
<evidence type="ECO:0000313" key="3">
    <source>
        <dbReference type="Proteomes" id="UP000663923"/>
    </source>
</evidence>
<keyword evidence="1" id="KW-0812">Transmembrane</keyword>
<feature type="transmembrane region" description="Helical" evidence="1">
    <location>
        <begin position="12"/>
        <end position="31"/>
    </location>
</feature>
<keyword evidence="1" id="KW-0472">Membrane</keyword>
<gene>
    <name evidence="2" type="ORF">J4G78_11410</name>
</gene>
<feature type="transmembrane region" description="Helical" evidence="1">
    <location>
        <begin position="192"/>
        <end position="208"/>
    </location>
</feature>
<organism evidence="2 3">
    <name type="scientific">Parasphingorhabdus cellanae</name>
    <dbReference type="NCBI Taxonomy" id="2806553"/>
    <lineage>
        <taxon>Bacteria</taxon>
        <taxon>Pseudomonadati</taxon>
        <taxon>Pseudomonadota</taxon>
        <taxon>Alphaproteobacteria</taxon>
        <taxon>Sphingomonadales</taxon>
        <taxon>Sphingomonadaceae</taxon>
        <taxon>Parasphingorhabdus</taxon>
    </lineage>
</organism>
<evidence type="ECO:0008006" key="4">
    <source>
        <dbReference type="Google" id="ProtNLM"/>
    </source>
</evidence>
<keyword evidence="1" id="KW-1133">Transmembrane helix</keyword>